<evidence type="ECO:0000313" key="1">
    <source>
        <dbReference type="Proteomes" id="UP000887560"/>
    </source>
</evidence>
<protein>
    <submittedName>
        <fullName evidence="2">Uncharacterized protein</fullName>
    </submittedName>
</protein>
<accession>A0A915NT88</accession>
<dbReference type="AlphaFoldDB" id="A0A915NT88"/>
<organism evidence="1 2">
    <name type="scientific">Meloidogyne floridensis</name>
    <dbReference type="NCBI Taxonomy" id="298350"/>
    <lineage>
        <taxon>Eukaryota</taxon>
        <taxon>Metazoa</taxon>
        <taxon>Ecdysozoa</taxon>
        <taxon>Nematoda</taxon>
        <taxon>Chromadorea</taxon>
        <taxon>Rhabditida</taxon>
        <taxon>Tylenchina</taxon>
        <taxon>Tylenchomorpha</taxon>
        <taxon>Tylenchoidea</taxon>
        <taxon>Meloidogynidae</taxon>
        <taxon>Meloidogyninae</taxon>
        <taxon>Meloidogyne</taxon>
    </lineage>
</organism>
<dbReference type="WBParaSite" id="scf7180000420094.g4713">
    <property type="protein sequence ID" value="scf7180000420094.g4713"/>
    <property type="gene ID" value="scf7180000420094.g4713"/>
</dbReference>
<name>A0A915NT88_9BILA</name>
<sequence>MDFTHEAVRLFIHCRKCGRDMDLTCEFSKSGKELRWGHYGKHLYRKGSKEFRQRLSYNSIRNVFDEMWQNGYDLIVRNCGDWAKDFYRRVCNLA</sequence>
<reference evidence="2" key="1">
    <citation type="submission" date="2022-11" db="UniProtKB">
        <authorList>
            <consortium name="WormBaseParasite"/>
        </authorList>
    </citation>
    <scope>IDENTIFICATION</scope>
</reference>
<dbReference type="Proteomes" id="UP000887560">
    <property type="component" value="Unplaced"/>
</dbReference>
<keyword evidence="1" id="KW-1185">Reference proteome</keyword>
<proteinExistence type="predicted"/>
<evidence type="ECO:0000313" key="2">
    <source>
        <dbReference type="WBParaSite" id="scf7180000420094.g4713"/>
    </source>
</evidence>